<evidence type="ECO:0000313" key="3">
    <source>
        <dbReference type="Proteomes" id="UP000184052"/>
    </source>
</evidence>
<name>A0A1M6LBU1_9FIRM</name>
<proteinExistence type="predicted"/>
<gene>
    <name evidence="2" type="ORF">SAMN02745751_03130</name>
</gene>
<organism evidence="2 3">
    <name type="scientific">Dethiosulfatibacter aminovorans DSM 17477</name>
    <dbReference type="NCBI Taxonomy" id="1121476"/>
    <lineage>
        <taxon>Bacteria</taxon>
        <taxon>Bacillati</taxon>
        <taxon>Bacillota</taxon>
        <taxon>Tissierellia</taxon>
        <taxon>Dethiosulfatibacter</taxon>
    </lineage>
</organism>
<dbReference type="Gene3D" id="3.40.50.300">
    <property type="entry name" value="P-loop containing nucleotide triphosphate hydrolases"/>
    <property type="match status" value="1"/>
</dbReference>
<dbReference type="RefSeq" id="WP_073050506.1">
    <property type="nucleotide sequence ID" value="NZ_FQZL01000031.1"/>
</dbReference>
<keyword evidence="3" id="KW-1185">Reference proteome</keyword>
<protein>
    <recommendedName>
        <fullName evidence="4">Dynamin family protein</fullName>
    </recommendedName>
</protein>
<sequence length="645" mass="76442">MDKIIRSTKEDLIKNRLDWVNKAHKEFVGLLKDDYLSEIVERQEKGETYTVVYGRAQVGKTSLILKLLGIRDDSYDVVSKVLRGGRKIGESSTVTTMIYCKSYDNKYRVKYDQEYKNFTDNKEVEGFFSKLRNKITDNSFRNEKEIEIMIPKRFFYDNSDECVNIVDLPGIESSDSSEKEIVNELYRKYLPMCGKVYIVEEINQILYLNKLNKTLFWTDYPDKYRIVLTKCISNDSIKKKIMSVDKLNKHSYLNLIYAELEGTFKKDMKNKCYPVEVGKSFNELRENNPNVFEKTESIINELINELREDVCISLSDFNLFTMNTRISSQYRENIEKEKQKFQKELKKINNVIKEVENDKKKCESVSKNLNRDIEKLKSKVNETALNIMIKSPIRFKPFTEVNGNKGIKKKDIKNLFEEYEKEFKRNWREFSKKSFESVKSDDEKVHYINKILSDLPVLKISFEKLDINKTINILNAASNEITRLITGNVSCRFKYGMFDSKSKLIRKFESEIETMEEELSKQVNKIIEEINRLKFSIKKNIDDRRSELRDCNDLINKKEKYININMRERSNIEKSRDEFELRTKKELENLNNRTLLIEKEFKNNLIELTNSLNESKNDIESINILEKISFMIMDYSYQQGEYNAR</sequence>
<dbReference type="SUPFAM" id="SSF52540">
    <property type="entry name" value="P-loop containing nucleoside triphosphate hydrolases"/>
    <property type="match status" value="1"/>
</dbReference>
<dbReference type="OrthoDB" id="6940959at2"/>
<feature type="coiled-coil region" evidence="1">
    <location>
        <begin position="331"/>
        <end position="386"/>
    </location>
</feature>
<evidence type="ECO:0008006" key="4">
    <source>
        <dbReference type="Google" id="ProtNLM"/>
    </source>
</evidence>
<dbReference type="Proteomes" id="UP000184052">
    <property type="component" value="Unassembled WGS sequence"/>
</dbReference>
<keyword evidence="1" id="KW-0175">Coiled coil</keyword>
<dbReference type="AlphaFoldDB" id="A0A1M6LBU1"/>
<evidence type="ECO:0000313" key="2">
    <source>
        <dbReference type="EMBL" id="SHJ68628.1"/>
    </source>
</evidence>
<dbReference type="STRING" id="1121476.SAMN02745751_03130"/>
<accession>A0A1M6LBU1</accession>
<dbReference type="InterPro" id="IPR027417">
    <property type="entry name" value="P-loop_NTPase"/>
</dbReference>
<evidence type="ECO:0000256" key="1">
    <source>
        <dbReference type="SAM" id="Coils"/>
    </source>
</evidence>
<feature type="coiled-coil region" evidence="1">
    <location>
        <begin position="498"/>
        <end position="532"/>
    </location>
</feature>
<dbReference type="EMBL" id="FQZL01000031">
    <property type="protein sequence ID" value="SHJ68628.1"/>
    <property type="molecule type" value="Genomic_DNA"/>
</dbReference>
<reference evidence="2 3" key="1">
    <citation type="submission" date="2016-11" db="EMBL/GenBank/DDBJ databases">
        <authorList>
            <person name="Jaros S."/>
            <person name="Januszkiewicz K."/>
            <person name="Wedrychowicz H."/>
        </authorList>
    </citation>
    <scope>NUCLEOTIDE SEQUENCE [LARGE SCALE GENOMIC DNA]</scope>
    <source>
        <strain evidence="2 3">DSM 17477</strain>
    </source>
</reference>